<proteinExistence type="predicted"/>
<dbReference type="EMBL" id="BARU01028394">
    <property type="protein sequence ID" value="GAH70103.1"/>
    <property type="molecule type" value="Genomic_DNA"/>
</dbReference>
<evidence type="ECO:0000313" key="1">
    <source>
        <dbReference type="EMBL" id="GAH70103.1"/>
    </source>
</evidence>
<sequence>MSMVKGIRIEPNEVRDFYDIDEGATAYTRDLWTRDGVVGLDWHVFNDGAAPLTVTLDGGITVTIPAAADLGMDNVKFAIITVTAIQHRLIIAGVQKRSPL</sequence>
<comment type="caution">
    <text evidence="1">The sequence shown here is derived from an EMBL/GenBank/DDBJ whole genome shotgun (WGS) entry which is preliminary data.</text>
</comment>
<organism evidence="1">
    <name type="scientific">marine sediment metagenome</name>
    <dbReference type="NCBI Taxonomy" id="412755"/>
    <lineage>
        <taxon>unclassified sequences</taxon>
        <taxon>metagenomes</taxon>
        <taxon>ecological metagenomes</taxon>
    </lineage>
</organism>
<dbReference type="AlphaFoldDB" id="X1JK38"/>
<accession>X1JK38</accession>
<name>X1JK38_9ZZZZ</name>
<protein>
    <submittedName>
        <fullName evidence="1">Uncharacterized protein</fullName>
    </submittedName>
</protein>
<gene>
    <name evidence="1" type="ORF">S03H2_45325</name>
</gene>
<reference evidence="1" key="1">
    <citation type="journal article" date="2014" name="Front. Microbiol.">
        <title>High frequency of phylogenetically diverse reductive dehalogenase-homologous genes in deep subseafloor sedimentary metagenomes.</title>
        <authorList>
            <person name="Kawai M."/>
            <person name="Futagami T."/>
            <person name="Toyoda A."/>
            <person name="Takaki Y."/>
            <person name="Nishi S."/>
            <person name="Hori S."/>
            <person name="Arai W."/>
            <person name="Tsubouchi T."/>
            <person name="Morono Y."/>
            <person name="Uchiyama I."/>
            <person name="Ito T."/>
            <person name="Fujiyama A."/>
            <person name="Inagaki F."/>
            <person name="Takami H."/>
        </authorList>
    </citation>
    <scope>NUCLEOTIDE SEQUENCE</scope>
    <source>
        <strain evidence="1">Expedition CK06-06</strain>
    </source>
</reference>